<proteinExistence type="inferred from homology"/>
<comment type="catalytic activity">
    <reaction evidence="5">
        <text>an L-alpha-D-Hep-(1-&gt;5)-[alpha-Kdo-(2-&gt;4)]-alpha-Kdo-(2-&gt;6)-lipid A + ADP-L-glycero-beta-D-manno-heptose = an L-alpha-D-Hep-(1-&gt;3)-L-alpha-D-Hep-(1-&gt;5)-[alpha-Kdo-(2-&gt;4)]-alpha-Kdo-(2-&gt;6)-lipid A + ADP + H(+)</text>
        <dbReference type="Rhea" id="RHEA:74071"/>
        <dbReference type="ChEBI" id="CHEBI:15378"/>
        <dbReference type="ChEBI" id="CHEBI:61506"/>
        <dbReference type="ChEBI" id="CHEBI:193068"/>
        <dbReference type="ChEBI" id="CHEBI:193069"/>
        <dbReference type="ChEBI" id="CHEBI:456216"/>
        <dbReference type="EC" id="2.4.99.24"/>
    </reaction>
</comment>
<dbReference type="PANTHER" id="PTHR30160">
    <property type="entry name" value="TETRAACYLDISACCHARIDE 4'-KINASE-RELATED"/>
    <property type="match status" value="1"/>
</dbReference>
<dbReference type="PANTHER" id="PTHR30160:SF7">
    <property type="entry name" value="ADP-HEPTOSE--LPS HEPTOSYLTRANSFERASE 2"/>
    <property type="match status" value="1"/>
</dbReference>
<comment type="caution">
    <text evidence="6">The sequence shown here is derived from an EMBL/GenBank/DDBJ whole genome shotgun (WGS) entry which is preliminary data.</text>
</comment>
<evidence type="ECO:0000256" key="4">
    <source>
        <dbReference type="ARBA" id="ARBA00044042"/>
    </source>
</evidence>
<keyword evidence="2" id="KW-0808">Transferase</keyword>
<evidence type="ECO:0000256" key="1">
    <source>
        <dbReference type="ARBA" id="ARBA00022676"/>
    </source>
</evidence>
<dbReference type="EC" id="2.4.99.24" evidence="4"/>
<protein>
    <recommendedName>
        <fullName evidence="4">lipopolysaccharide heptosyltransferase II</fullName>
        <ecNumber evidence="4">2.4.99.24</ecNumber>
    </recommendedName>
</protein>
<keyword evidence="1" id="KW-0328">Glycosyltransferase</keyword>
<dbReference type="RefSeq" id="WP_386364930.1">
    <property type="nucleotide sequence ID" value="NZ_JBHRXZ010000022.1"/>
</dbReference>
<dbReference type="Proteomes" id="UP001595630">
    <property type="component" value="Unassembled WGS sequence"/>
</dbReference>
<dbReference type="InterPro" id="IPR051199">
    <property type="entry name" value="LPS_LOS_Heptosyltrfase"/>
</dbReference>
<evidence type="ECO:0000256" key="3">
    <source>
        <dbReference type="ARBA" id="ARBA00043995"/>
    </source>
</evidence>
<gene>
    <name evidence="6" type="primary">waaF</name>
    <name evidence="6" type="ORF">ACFOMF_11545</name>
</gene>
<sequence length="344" mass="38217">MKILIVGPSWVGDMVMAQTLFVCLKQRHPGCAIDVLAPDWSRPILERMPEVREAIGFPVGHGVLDLDTRRRIASDLRGRYDQAIVLPNSLKSALVPFLAGIPTRTGWRGEMRYVLLNDIRLLSKTRYPLMIERFMALAYEPGAVLAKPYPRPNLVVEPAGREATLARFGLALDRPVLALCPGAEFGEAKRWPAEHYAEVAEQRIRDGWQVWLFGSKSDHPVGEQIRERLIPGLREESYNLAGETSLAEAIDLLSCADAVVSNDSGLMHVAAALGRPLVAVYGSTSPGFTPPLAEQVEVVRLGLDCSPCFDRTCRFGHYNCLRDLRPEQVSMALDRLLPQTIEVR</sequence>
<evidence type="ECO:0000313" key="7">
    <source>
        <dbReference type="Proteomes" id="UP001595630"/>
    </source>
</evidence>
<dbReference type="EMBL" id="JBHRXZ010000022">
    <property type="protein sequence ID" value="MFC3608414.1"/>
    <property type="molecule type" value="Genomic_DNA"/>
</dbReference>
<dbReference type="CDD" id="cd03789">
    <property type="entry name" value="GT9_LPS_heptosyltransferase"/>
    <property type="match status" value="1"/>
</dbReference>
<comment type="similarity">
    <text evidence="3">Belongs to the glycosyltransferase 9 family.</text>
</comment>
<dbReference type="Pfam" id="PF01075">
    <property type="entry name" value="Glyco_transf_9"/>
    <property type="match status" value="1"/>
</dbReference>
<dbReference type="InterPro" id="IPR011910">
    <property type="entry name" value="RfaF"/>
</dbReference>
<dbReference type="NCBIfam" id="TIGR02195">
    <property type="entry name" value="heptsyl_trn_II"/>
    <property type="match status" value="1"/>
</dbReference>
<keyword evidence="7" id="KW-1185">Reference proteome</keyword>
<organism evidence="6 7">
    <name type="scientific">Stutzerimonas tarimensis</name>
    <dbReference type="NCBI Taxonomy" id="1507735"/>
    <lineage>
        <taxon>Bacteria</taxon>
        <taxon>Pseudomonadati</taxon>
        <taxon>Pseudomonadota</taxon>
        <taxon>Gammaproteobacteria</taxon>
        <taxon>Pseudomonadales</taxon>
        <taxon>Pseudomonadaceae</taxon>
        <taxon>Stutzerimonas</taxon>
    </lineage>
</organism>
<dbReference type="SUPFAM" id="SSF53756">
    <property type="entry name" value="UDP-Glycosyltransferase/glycogen phosphorylase"/>
    <property type="match status" value="1"/>
</dbReference>
<evidence type="ECO:0000313" key="6">
    <source>
        <dbReference type="EMBL" id="MFC3608414.1"/>
    </source>
</evidence>
<name>A0ABV7T5D7_9GAMM</name>
<dbReference type="Gene3D" id="3.40.50.2000">
    <property type="entry name" value="Glycogen Phosphorylase B"/>
    <property type="match status" value="2"/>
</dbReference>
<evidence type="ECO:0000256" key="5">
    <source>
        <dbReference type="ARBA" id="ARBA00047503"/>
    </source>
</evidence>
<evidence type="ECO:0000256" key="2">
    <source>
        <dbReference type="ARBA" id="ARBA00022679"/>
    </source>
</evidence>
<reference evidence="7" key="1">
    <citation type="journal article" date="2019" name="Int. J. Syst. Evol. Microbiol.">
        <title>The Global Catalogue of Microorganisms (GCM) 10K type strain sequencing project: providing services to taxonomists for standard genome sequencing and annotation.</title>
        <authorList>
            <consortium name="The Broad Institute Genomics Platform"/>
            <consortium name="The Broad Institute Genome Sequencing Center for Infectious Disease"/>
            <person name="Wu L."/>
            <person name="Ma J."/>
        </authorList>
    </citation>
    <scope>NUCLEOTIDE SEQUENCE [LARGE SCALE GENOMIC DNA]</scope>
    <source>
        <strain evidence="7">KCTC 42447</strain>
    </source>
</reference>
<accession>A0ABV7T5D7</accession>
<dbReference type="InterPro" id="IPR002201">
    <property type="entry name" value="Glyco_trans_9"/>
</dbReference>